<dbReference type="Proteomes" id="UP001153269">
    <property type="component" value="Unassembled WGS sequence"/>
</dbReference>
<keyword evidence="3" id="KW-1185">Reference proteome</keyword>
<evidence type="ECO:0000256" key="1">
    <source>
        <dbReference type="SAM" id="MobiDB-lite"/>
    </source>
</evidence>
<reference evidence="2" key="1">
    <citation type="submission" date="2020-03" db="EMBL/GenBank/DDBJ databases">
        <authorList>
            <person name="Weist P."/>
        </authorList>
    </citation>
    <scope>NUCLEOTIDE SEQUENCE</scope>
</reference>
<evidence type="ECO:0000313" key="2">
    <source>
        <dbReference type="EMBL" id="CAB1459659.1"/>
    </source>
</evidence>
<feature type="compositionally biased region" description="Pro residues" evidence="1">
    <location>
        <begin position="12"/>
        <end position="36"/>
    </location>
</feature>
<proteinExistence type="predicted"/>
<protein>
    <submittedName>
        <fullName evidence="2">Uncharacterized protein</fullName>
    </submittedName>
</protein>
<name>A0A9N7ZF32_PLEPL</name>
<dbReference type="AlphaFoldDB" id="A0A9N7ZF32"/>
<evidence type="ECO:0000313" key="3">
    <source>
        <dbReference type="Proteomes" id="UP001153269"/>
    </source>
</evidence>
<organism evidence="2 3">
    <name type="scientific">Pleuronectes platessa</name>
    <name type="common">European plaice</name>
    <dbReference type="NCBI Taxonomy" id="8262"/>
    <lineage>
        <taxon>Eukaryota</taxon>
        <taxon>Metazoa</taxon>
        <taxon>Chordata</taxon>
        <taxon>Craniata</taxon>
        <taxon>Vertebrata</taxon>
        <taxon>Euteleostomi</taxon>
        <taxon>Actinopterygii</taxon>
        <taxon>Neopterygii</taxon>
        <taxon>Teleostei</taxon>
        <taxon>Neoteleostei</taxon>
        <taxon>Acanthomorphata</taxon>
        <taxon>Carangaria</taxon>
        <taxon>Pleuronectiformes</taxon>
        <taxon>Pleuronectoidei</taxon>
        <taxon>Pleuronectidae</taxon>
        <taxon>Pleuronectes</taxon>
    </lineage>
</organism>
<dbReference type="EMBL" id="CADEAL010004442">
    <property type="protein sequence ID" value="CAB1459659.1"/>
    <property type="molecule type" value="Genomic_DNA"/>
</dbReference>
<accession>A0A9N7ZF32</accession>
<gene>
    <name evidence="2" type="ORF">PLEPLA_LOCUS47496</name>
</gene>
<feature type="region of interest" description="Disordered" evidence="1">
    <location>
        <begin position="1"/>
        <end position="36"/>
    </location>
</feature>
<comment type="caution">
    <text evidence="2">The sequence shown here is derived from an EMBL/GenBank/DDBJ whole genome shotgun (WGS) entry which is preliminary data.</text>
</comment>
<sequence>MVIWGRKGDPFSPSPCTPHPPPSHAPPIPPPPSPPMNLPPLSIDCNCVLQGACLDPRGSSERGRKDSTLVFEAAGARRLMAVLVMWKVMVDGQVFAGRHTRFSTLAQISAAPASISRAFLFNPELKARMAARSGEFSQGDAGPHYSGTTKPQRDVPVLLWLPADLHFTDPFITPWPLHLSKFPLCVAHVVSSSKHHAASMCEEPITPALPVPFL</sequence>